<accession>A0A2A9DNW3</accession>
<evidence type="ECO:0000313" key="2">
    <source>
        <dbReference type="Proteomes" id="UP000221653"/>
    </source>
</evidence>
<organism evidence="1 2">
    <name type="scientific">Corynebacterium renale</name>
    <dbReference type="NCBI Taxonomy" id="1724"/>
    <lineage>
        <taxon>Bacteria</taxon>
        <taxon>Bacillati</taxon>
        <taxon>Actinomycetota</taxon>
        <taxon>Actinomycetes</taxon>
        <taxon>Mycobacteriales</taxon>
        <taxon>Corynebacteriaceae</taxon>
        <taxon>Corynebacterium</taxon>
    </lineage>
</organism>
<name>A0A2A9DNW3_9CORY</name>
<dbReference type="OrthoDB" id="8905652at2"/>
<dbReference type="Proteomes" id="UP000221653">
    <property type="component" value="Unassembled WGS sequence"/>
</dbReference>
<keyword evidence="2" id="KW-1185">Reference proteome</keyword>
<dbReference type="STRING" id="1724.GCA_001044175_00060"/>
<proteinExistence type="predicted"/>
<evidence type="ECO:0000313" key="1">
    <source>
        <dbReference type="EMBL" id="PFG27599.1"/>
    </source>
</evidence>
<reference evidence="1 2" key="1">
    <citation type="submission" date="2017-10" db="EMBL/GenBank/DDBJ databases">
        <title>Sequencing the genomes of 1000 actinobacteria strains.</title>
        <authorList>
            <person name="Klenk H.-P."/>
        </authorList>
    </citation>
    <scope>NUCLEOTIDE SEQUENCE [LARGE SCALE GENOMIC DNA]</scope>
    <source>
        <strain evidence="1 2">DSM 20688</strain>
    </source>
</reference>
<dbReference type="EMBL" id="PDJF01000001">
    <property type="protein sequence ID" value="PFG27599.1"/>
    <property type="molecule type" value="Genomic_DNA"/>
</dbReference>
<protein>
    <submittedName>
        <fullName evidence="1">Uncharacterized protein</fullName>
    </submittedName>
</protein>
<comment type="caution">
    <text evidence="1">The sequence shown here is derived from an EMBL/GenBank/DDBJ whole genome shotgun (WGS) entry which is preliminary data.</text>
</comment>
<sequence length="215" mass="24147">MSTTIQVYPSISDFPFVEQTRARTEELFQELLDRYRVGSTIEVKAFYPAKSAEDEIRYVDKHVAWAPDMEVGFSYWINGEWDSSSWPSCLPVDDADRISEEDLVYPFHSKPEHLGQWAIVEEFEGVLPPEKLSKILAQDHYWSEYRNFAGPAIASIGYGLVAAALAEATDGVIASIDSAFEIEHNGESAAEFLAWWGDEQIAFYGTDDFKGVGGI</sequence>
<gene>
    <name evidence="1" type="ORF">ATK06_0670</name>
</gene>
<dbReference type="AlphaFoldDB" id="A0A2A9DNW3"/>
<dbReference type="RefSeq" id="WP_048378668.1">
    <property type="nucleotide sequence ID" value="NZ_LDYE01000001.1"/>
</dbReference>